<organism evidence="2 3">
    <name type="scientific">Mycena metata</name>
    <dbReference type="NCBI Taxonomy" id="1033252"/>
    <lineage>
        <taxon>Eukaryota</taxon>
        <taxon>Fungi</taxon>
        <taxon>Dikarya</taxon>
        <taxon>Basidiomycota</taxon>
        <taxon>Agaricomycotina</taxon>
        <taxon>Agaricomycetes</taxon>
        <taxon>Agaricomycetidae</taxon>
        <taxon>Agaricales</taxon>
        <taxon>Marasmiineae</taxon>
        <taxon>Mycenaceae</taxon>
        <taxon>Mycena</taxon>
    </lineage>
</organism>
<sequence>MDTKPYPDPCSLRELRSGSGMFADLQHFTVGGGTFNNIMKNYHAAQTVPPVSRVPPKFWNIQFHILVAVHGVSTAAIISQRDTGGELGSENDLLSSGLLCVEIFKTARFDVFGGDRLSPRADLDVSAGNHYPIRKEEGGSSECQIGMLKIQRGSEKGSEKGVKKSRKKGTMNDPSIGERRIGCCEPPTRAKLCRRVYSATIGGRNSNVTPAVYQGDGAEKVLNPLSFTHLLTPTSQDRDIERWPNRSTYWSLDPEGIEILGTEEAARLGLPSFQLSTKIKGLGTPEPRYLIQSVKRSYIWVNHHINCRGM</sequence>
<name>A0AAD7ILE9_9AGAR</name>
<protein>
    <submittedName>
        <fullName evidence="2">Uncharacterized protein</fullName>
    </submittedName>
</protein>
<proteinExistence type="predicted"/>
<gene>
    <name evidence="2" type="ORF">B0H16DRAFT_1463387</name>
</gene>
<comment type="caution">
    <text evidence="2">The sequence shown here is derived from an EMBL/GenBank/DDBJ whole genome shotgun (WGS) entry which is preliminary data.</text>
</comment>
<evidence type="ECO:0000313" key="2">
    <source>
        <dbReference type="EMBL" id="KAJ7744168.1"/>
    </source>
</evidence>
<feature type="compositionally biased region" description="Basic and acidic residues" evidence="1">
    <location>
        <begin position="153"/>
        <end position="162"/>
    </location>
</feature>
<dbReference type="EMBL" id="JARKIB010000088">
    <property type="protein sequence ID" value="KAJ7744168.1"/>
    <property type="molecule type" value="Genomic_DNA"/>
</dbReference>
<evidence type="ECO:0000256" key="1">
    <source>
        <dbReference type="SAM" id="MobiDB-lite"/>
    </source>
</evidence>
<evidence type="ECO:0000313" key="3">
    <source>
        <dbReference type="Proteomes" id="UP001215598"/>
    </source>
</evidence>
<dbReference type="AlphaFoldDB" id="A0AAD7ILE9"/>
<feature type="region of interest" description="Disordered" evidence="1">
    <location>
        <begin position="153"/>
        <end position="181"/>
    </location>
</feature>
<keyword evidence="3" id="KW-1185">Reference proteome</keyword>
<reference evidence="2" key="1">
    <citation type="submission" date="2023-03" db="EMBL/GenBank/DDBJ databases">
        <title>Massive genome expansion in bonnet fungi (Mycena s.s.) driven by repeated elements and novel gene families across ecological guilds.</title>
        <authorList>
            <consortium name="Lawrence Berkeley National Laboratory"/>
            <person name="Harder C.B."/>
            <person name="Miyauchi S."/>
            <person name="Viragh M."/>
            <person name="Kuo A."/>
            <person name="Thoen E."/>
            <person name="Andreopoulos B."/>
            <person name="Lu D."/>
            <person name="Skrede I."/>
            <person name="Drula E."/>
            <person name="Henrissat B."/>
            <person name="Morin E."/>
            <person name="Kohler A."/>
            <person name="Barry K."/>
            <person name="LaButti K."/>
            <person name="Morin E."/>
            <person name="Salamov A."/>
            <person name="Lipzen A."/>
            <person name="Mereny Z."/>
            <person name="Hegedus B."/>
            <person name="Baldrian P."/>
            <person name="Stursova M."/>
            <person name="Weitz H."/>
            <person name="Taylor A."/>
            <person name="Grigoriev I.V."/>
            <person name="Nagy L.G."/>
            <person name="Martin F."/>
            <person name="Kauserud H."/>
        </authorList>
    </citation>
    <scope>NUCLEOTIDE SEQUENCE</scope>
    <source>
        <strain evidence="2">CBHHK182m</strain>
    </source>
</reference>
<accession>A0AAD7ILE9</accession>
<dbReference type="Proteomes" id="UP001215598">
    <property type="component" value="Unassembled WGS sequence"/>
</dbReference>